<evidence type="ECO:0000313" key="2">
    <source>
        <dbReference type="EMBL" id="GMR43909.1"/>
    </source>
</evidence>
<dbReference type="Gene3D" id="3.30.460.10">
    <property type="entry name" value="Beta Polymerase, domain 2"/>
    <property type="match status" value="1"/>
</dbReference>
<accession>A0AAN5CGY4</accession>
<dbReference type="Pfam" id="PF22600">
    <property type="entry name" value="MTPAP-like_central"/>
    <property type="match status" value="1"/>
</dbReference>
<feature type="non-terminal residue" evidence="2">
    <location>
        <position position="412"/>
    </location>
</feature>
<feature type="non-terminal residue" evidence="2">
    <location>
        <position position="1"/>
    </location>
</feature>
<dbReference type="SUPFAM" id="SSF81631">
    <property type="entry name" value="PAP/OAS1 substrate-binding domain"/>
    <property type="match status" value="1"/>
</dbReference>
<dbReference type="Proteomes" id="UP001328107">
    <property type="component" value="Unassembled WGS sequence"/>
</dbReference>
<evidence type="ECO:0000313" key="3">
    <source>
        <dbReference type="Proteomes" id="UP001328107"/>
    </source>
</evidence>
<dbReference type="AlphaFoldDB" id="A0AAN5CGY4"/>
<dbReference type="EMBL" id="BTRK01000003">
    <property type="protein sequence ID" value="GMR43909.1"/>
    <property type="molecule type" value="Genomic_DNA"/>
</dbReference>
<dbReference type="InterPro" id="IPR054708">
    <property type="entry name" value="MTPAP-like_central"/>
</dbReference>
<dbReference type="CDD" id="cd05402">
    <property type="entry name" value="NT_PAP_TUTase"/>
    <property type="match status" value="1"/>
</dbReference>
<name>A0AAN5CGY4_9BILA</name>
<organism evidence="2 3">
    <name type="scientific">Pristionchus mayeri</name>
    <dbReference type="NCBI Taxonomy" id="1317129"/>
    <lineage>
        <taxon>Eukaryota</taxon>
        <taxon>Metazoa</taxon>
        <taxon>Ecdysozoa</taxon>
        <taxon>Nematoda</taxon>
        <taxon>Chromadorea</taxon>
        <taxon>Rhabditida</taxon>
        <taxon>Rhabditina</taxon>
        <taxon>Diplogasteromorpha</taxon>
        <taxon>Diplogasteroidea</taxon>
        <taxon>Neodiplogasteridae</taxon>
        <taxon>Pristionchus</taxon>
    </lineage>
</organism>
<dbReference type="Gene3D" id="1.10.1410.10">
    <property type="match status" value="1"/>
</dbReference>
<dbReference type="PANTHER" id="PTHR12271:SF66">
    <property type="entry name" value="TERMINAL URIDYLYLTRANSFERASE TAILOR"/>
    <property type="match status" value="1"/>
</dbReference>
<keyword evidence="3" id="KW-1185">Reference proteome</keyword>
<reference evidence="3" key="1">
    <citation type="submission" date="2022-10" db="EMBL/GenBank/DDBJ databases">
        <title>Genome assembly of Pristionchus species.</title>
        <authorList>
            <person name="Yoshida K."/>
            <person name="Sommer R.J."/>
        </authorList>
    </citation>
    <scope>NUCLEOTIDE SEQUENCE [LARGE SCALE GENOMIC DNA]</scope>
    <source>
        <strain evidence="3">RS5460</strain>
    </source>
</reference>
<sequence length="412" mass="47725">DSSEVFVSHRTVLFEFRVSFADTISLIALIIDPSMNVFVLFEMCQINDLFLRLVINLSIFSAMLADSDEWLAKRTQEIENREQPSPDISVDLNGIIIAINNIEMISDNRLKHLEEVLDRLNYVIQFNSRCFNQRVQYLYTAVKAGNFTLSEFGSTCNKLGSNRSDLDVSFKFNDIAPEMFKTDSAMHLSTIRLIYIALKKTDGFKRVISINTAKVPLVKCTVTVEGEDIDVDISCYNELGLINTQLLLRYYTWMEHELLADLGLFIKIWAKACDICDASKRSICTYGYIILLIHFLQRLQPQPLLPLLQEMGEKNAIIVDGWNVYFCDDAPQSNWPQCNPSVRELFLQFLEYYSNFDWENKSVMDNAEKYLLRATDIDESKKLFLADKYRLHIVMKRKIVDRGFRGRSRRNP</sequence>
<dbReference type="PANTHER" id="PTHR12271">
    <property type="entry name" value="POLY A POLYMERASE CID PAP -RELATED"/>
    <property type="match status" value="1"/>
</dbReference>
<protein>
    <recommendedName>
        <fullName evidence="1">Poly(A) RNA polymerase mitochondrial-like central palm domain-containing protein</fullName>
    </recommendedName>
</protein>
<comment type="caution">
    <text evidence="2">The sequence shown here is derived from an EMBL/GenBank/DDBJ whole genome shotgun (WGS) entry which is preliminary data.</text>
</comment>
<dbReference type="InterPro" id="IPR043519">
    <property type="entry name" value="NT_sf"/>
</dbReference>
<feature type="domain" description="Poly(A) RNA polymerase mitochondrial-like central palm" evidence="1">
    <location>
        <begin position="133"/>
        <end position="250"/>
    </location>
</feature>
<dbReference type="SUPFAM" id="SSF81301">
    <property type="entry name" value="Nucleotidyltransferase"/>
    <property type="match status" value="1"/>
</dbReference>
<dbReference type="GO" id="GO:0031123">
    <property type="term" value="P:RNA 3'-end processing"/>
    <property type="evidence" value="ECO:0007669"/>
    <property type="project" value="TreeGrafter"/>
</dbReference>
<proteinExistence type="predicted"/>
<gene>
    <name evidence="2" type="ORF">PMAYCL1PPCAC_14104</name>
</gene>
<dbReference type="GO" id="GO:0050265">
    <property type="term" value="F:RNA uridylyltransferase activity"/>
    <property type="evidence" value="ECO:0007669"/>
    <property type="project" value="TreeGrafter"/>
</dbReference>
<evidence type="ECO:0000259" key="1">
    <source>
        <dbReference type="Pfam" id="PF22600"/>
    </source>
</evidence>